<dbReference type="SMART" id="SM00388">
    <property type="entry name" value="HisKA"/>
    <property type="match status" value="1"/>
</dbReference>
<dbReference type="PROSITE" id="PS50109">
    <property type="entry name" value="HIS_KIN"/>
    <property type="match status" value="1"/>
</dbReference>
<dbReference type="InterPro" id="IPR013767">
    <property type="entry name" value="PAS_fold"/>
</dbReference>
<feature type="domain" description="Histidine kinase" evidence="12">
    <location>
        <begin position="542"/>
        <end position="769"/>
    </location>
</feature>
<evidence type="ECO:0000256" key="3">
    <source>
        <dbReference type="ARBA" id="ARBA00022553"/>
    </source>
</evidence>
<dbReference type="PANTHER" id="PTHR43065">
    <property type="entry name" value="SENSOR HISTIDINE KINASE"/>
    <property type="match status" value="1"/>
</dbReference>
<keyword evidence="7" id="KW-0067">ATP-binding</keyword>
<dbReference type="InterPro" id="IPR004358">
    <property type="entry name" value="Sig_transdc_His_kin-like_C"/>
</dbReference>
<protein>
    <recommendedName>
        <fullName evidence="2">histidine kinase</fullName>
        <ecNumber evidence="2">2.7.13.3</ecNumber>
    </recommendedName>
</protein>
<dbReference type="InterPro" id="IPR011006">
    <property type="entry name" value="CheY-like_superfamily"/>
</dbReference>
<reference evidence="16 17" key="1">
    <citation type="journal article" date="2014" name="Int. J. Syst. Evol. Microbiol.">
        <title>Fulvimonas yonginensis sp. nov., isolated from greenhouse soil, and emended description of the genus Fulvimonas.</title>
        <authorList>
            <person name="Ahn J.H."/>
            <person name="Kim S.J."/>
            <person name="Weon H.Y."/>
            <person name="Hong S.B."/>
            <person name="Seok S.J."/>
            <person name="Kwon S.W."/>
        </authorList>
    </citation>
    <scope>NUCLEOTIDE SEQUENCE [LARGE SCALE GENOMIC DNA]</scope>
    <source>
        <strain evidence="16 17">KACC 16952</strain>
    </source>
</reference>
<feature type="domain" description="PAS" evidence="14">
    <location>
        <begin position="402"/>
        <end position="466"/>
    </location>
</feature>
<keyword evidence="17" id="KW-1185">Reference proteome</keyword>
<dbReference type="Gene3D" id="3.40.50.2300">
    <property type="match status" value="1"/>
</dbReference>
<proteinExistence type="predicted"/>
<dbReference type="SUPFAM" id="SSF55874">
    <property type="entry name" value="ATPase domain of HSP90 chaperone/DNA topoisomerase II/histidine kinase"/>
    <property type="match status" value="1"/>
</dbReference>
<feature type="modified residue" description="4-aspartylphosphate" evidence="9">
    <location>
        <position position="840"/>
    </location>
</feature>
<feature type="domain" description="PAC" evidence="15">
    <location>
        <begin position="350"/>
        <end position="401"/>
    </location>
</feature>
<keyword evidence="5" id="KW-0547">Nucleotide-binding</keyword>
<dbReference type="InterPro" id="IPR003594">
    <property type="entry name" value="HATPase_dom"/>
</dbReference>
<dbReference type="SUPFAM" id="SSF47384">
    <property type="entry name" value="Homodimeric domain of signal transducing histidine kinase"/>
    <property type="match status" value="1"/>
</dbReference>
<comment type="caution">
    <text evidence="16">The sequence shown here is derived from an EMBL/GenBank/DDBJ whole genome shotgun (WGS) entry which is preliminary data.</text>
</comment>
<sequence>MEDFFAHASVAMHLVGADGSILRANQAELDLLGYAPEEYIGQHIAAFHEDAVALQAILSRLHSGERLDRFPARLRARDGSIREVLISSSPRFIDGHFSNTRCITVDVTEQRRLDREAREREDQLRDLLNALPVAIYTTDADGRITFFNEAATVFAGRRPVLGDKWCVTWKLFHLDGRPMPHEACPMAVALRERRSVRGAEAVAERPDGSRIIFTPFPTPLFDAQGTLVGAVNMLVDITDRKQAEQALRDLNEALEEHARERTRQVQDAFLRLHRSERNFALLIDSVTDYAIYMLDPDGHVVSWNAGAERIKGYRAGEIIGRSFACFYTHEDRYAGLPQRALATARREGRYEAEGWRVRKDGTRFWANVLLDPVYDEGELIGYAKVTRDVTAQKNAQRALADSERRVRGVIDTALDAFVQLDATGVILEWNPRAEAMYGWRRDEALGRRLDDLIFAPAERDAFRQGLPGHTTASTPSRDQVRQIRSRRRDGRELVVEMSSSVLHLDQGRLYNVFLRDLTEKIQTETQLRQAQKMEAVGKLTGGIAHDFNNLLQGIIGSLDLLELRVQSGRTDGLDRLLHGAQESAKRAAALTHRLLAFSRRQPLDPHPVDVGPLVASMEELLRRTMGERIAIELLAEAQGLVAMCDPNQLESALLNLCINARDAMPQGGRLTIRTGETVIAEDDVRATEAVDLAPGRYIHVEVADTGVGMTADVVEHVFEPFFTTKPSGQGTGLGLSMVYGFARQSKGHCEIDSAPGAGTRVRLYLPCHVGTVPVAEAGGQPVGPDPGNGETVLVVEDEAVVREVVVQVLHQLGYAAIEASDAEQAIGLLASHPVELLVTDIGLPGLDGRQLADAARQTRPELKVLLMTGYAAGAASPDGFLAPGMALITKPFTTSALAQRVRDMLAPA</sequence>
<feature type="domain" description="PAS" evidence="14">
    <location>
        <begin position="275"/>
        <end position="348"/>
    </location>
</feature>
<feature type="domain" description="Response regulatory" evidence="13">
    <location>
        <begin position="791"/>
        <end position="905"/>
    </location>
</feature>
<dbReference type="Proteomes" id="UP001381174">
    <property type="component" value="Unassembled WGS sequence"/>
</dbReference>
<keyword evidence="4" id="KW-0808">Transferase</keyword>
<dbReference type="Pfam" id="PF00072">
    <property type="entry name" value="Response_reg"/>
    <property type="match status" value="1"/>
</dbReference>
<dbReference type="Gene3D" id="1.10.287.130">
    <property type="match status" value="1"/>
</dbReference>
<keyword evidence="6" id="KW-0418">Kinase</keyword>
<evidence type="ECO:0000256" key="11">
    <source>
        <dbReference type="SAM" id="MobiDB-lite"/>
    </source>
</evidence>
<dbReference type="PROSITE" id="PS50110">
    <property type="entry name" value="RESPONSE_REGULATORY"/>
    <property type="match status" value="1"/>
</dbReference>
<dbReference type="CDD" id="cd00130">
    <property type="entry name" value="PAS"/>
    <property type="match status" value="4"/>
</dbReference>
<name>A0ABU8JA04_9GAMM</name>
<dbReference type="EC" id="2.7.13.3" evidence="2"/>
<dbReference type="InterPro" id="IPR000700">
    <property type="entry name" value="PAS-assoc_C"/>
</dbReference>
<evidence type="ECO:0000256" key="9">
    <source>
        <dbReference type="PROSITE-ProRule" id="PRU00169"/>
    </source>
</evidence>
<dbReference type="CDD" id="cd00082">
    <property type="entry name" value="HisKA"/>
    <property type="match status" value="1"/>
</dbReference>
<evidence type="ECO:0000259" key="14">
    <source>
        <dbReference type="PROSITE" id="PS50112"/>
    </source>
</evidence>
<accession>A0ABU8JA04</accession>
<organism evidence="16 17">
    <name type="scientific">Fulvimonas yonginensis</name>
    <dbReference type="NCBI Taxonomy" id="1495200"/>
    <lineage>
        <taxon>Bacteria</taxon>
        <taxon>Pseudomonadati</taxon>
        <taxon>Pseudomonadota</taxon>
        <taxon>Gammaproteobacteria</taxon>
        <taxon>Lysobacterales</taxon>
        <taxon>Rhodanobacteraceae</taxon>
        <taxon>Fulvimonas</taxon>
    </lineage>
</organism>
<dbReference type="SMART" id="SM00086">
    <property type="entry name" value="PAC"/>
    <property type="match status" value="4"/>
</dbReference>
<dbReference type="Pfam" id="PF00989">
    <property type="entry name" value="PAS"/>
    <property type="match status" value="1"/>
</dbReference>
<gene>
    <name evidence="16" type="ORF">WAT24_06355</name>
</gene>
<evidence type="ECO:0000259" key="12">
    <source>
        <dbReference type="PROSITE" id="PS50109"/>
    </source>
</evidence>
<dbReference type="SMART" id="SM00448">
    <property type="entry name" value="REC"/>
    <property type="match status" value="1"/>
</dbReference>
<dbReference type="SMART" id="SM00091">
    <property type="entry name" value="PAS"/>
    <property type="match status" value="4"/>
</dbReference>
<dbReference type="InterPro" id="IPR036890">
    <property type="entry name" value="HATPase_C_sf"/>
</dbReference>
<dbReference type="InterPro" id="IPR003661">
    <property type="entry name" value="HisK_dim/P_dom"/>
</dbReference>
<feature type="coiled-coil region" evidence="10">
    <location>
        <begin position="240"/>
        <end position="267"/>
    </location>
</feature>
<evidence type="ECO:0000256" key="10">
    <source>
        <dbReference type="SAM" id="Coils"/>
    </source>
</evidence>
<evidence type="ECO:0000256" key="1">
    <source>
        <dbReference type="ARBA" id="ARBA00000085"/>
    </source>
</evidence>
<evidence type="ECO:0000256" key="8">
    <source>
        <dbReference type="ARBA" id="ARBA00023012"/>
    </source>
</evidence>
<dbReference type="Pfam" id="PF02518">
    <property type="entry name" value="HATPase_c"/>
    <property type="match status" value="1"/>
</dbReference>
<evidence type="ECO:0000256" key="6">
    <source>
        <dbReference type="ARBA" id="ARBA00022777"/>
    </source>
</evidence>
<dbReference type="SUPFAM" id="SSF52172">
    <property type="entry name" value="CheY-like"/>
    <property type="match status" value="1"/>
</dbReference>
<feature type="domain" description="PAS" evidence="14">
    <location>
        <begin position="120"/>
        <end position="156"/>
    </location>
</feature>
<evidence type="ECO:0000313" key="17">
    <source>
        <dbReference type="Proteomes" id="UP001381174"/>
    </source>
</evidence>
<dbReference type="InterPro" id="IPR001610">
    <property type="entry name" value="PAC"/>
</dbReference>
<dbReference type="Pfam" id="PF00512">
    <property type="entry name" value="HisKA"/>
    <property type="match status" value="1"/>
</dbReference>
<evidence type="ECO:0000256" key="7">
    <source>
        <dbReference type="ARBA" id="ARBA00022840"/>
    </source>
</evidence>
<keyword evidence="10" id="KW-0175">Coiled coil</keyword>
<evidence type="ECO:0000256" key="4">
    <source>
        <dbReference type="ARBA" id="ARBA00022679"/>
    </source>
</evidence>
<evidence type="ECO:0000256" key="2">
    <source>
        <dbReference type="ARBA" id="ARBA00012438"/>
    </source>
</evidence>
<keyword evidence="8" id="KW-0902">Two-component regulatory system</keyword>
<dbReference type="SMART" id="SM00387">
    <property type="entry name" value="HATPase_c"/>
    <property type="match status" value="1"/>
</dbReference>
<comment type="catalytic activity">
    <reaction evidence="1">
        <text>ATP + protein L-histidine = ADP + protein N-phospho-L-histidine.</text>
        <dbReference type="EC" id="2.7.13.3"/>
    </reaction>
</comment>
<dbReference type="Gene3D" id="3.30.450.20">
    <property type="entry name" value="PAS domain"/>
    <property type="match status" value="4"/>
</dbReference>
<dbReference type="InterPro" id="IPR000014">
    <property type="entry name" value="PAS"/>
</dbReference>
<feature type="domain" description="PAC" evidence="15">
    <location>
        <begin position="479"/>
        <end position="529"/>
    </location>
</feature>
<dbReference type="RefSeq" id="WP_336807234.1">
    <property type="nucleotide sequence ID" value="NZ_JBBBNY010000003.1"/>
</dbReference>
<dbReference type="Gene3D" id="3.30.565.10">
    <property type="entry name" value="Histidine kinase-like ATPase, C-terminal domain"/>
    <property type="match status" value="1"/>
</dbReference>
<dbReference type="InterPro" id="IPR035965">
    <property type="entry name" value="PAS-like_dom_sf"/>
</dbReference>
<dbReference type="PROSITE" id="PS50112">
    <property type="entry name" value="PAS"/>
    <property type="match status" value="4"/>
</dbReference>
<feature type="region of interest" description="Disordered" evidence="11">
    <location>
        <begin position="464"/>
        <end position="485"/>
    </location>
</feature>
<feature type="domain" description="PAC" evidence="15">
    <location>
        <begin position="197"/>
        <end position="249"/>
    </location>
</feature>
<evidence type="ECO:0000259" key="13">
    <source>
        <dbReference type="PROSITE" id="PS50110"/>
    </source>
</evidence>
<evidence type="ECO:0000256" key="5">
    <source>
        <dbReference type="ARBA" id="ARBA00022741"/>
    </source>
</evidence>
<dbReference type="InterPro" id="IPR005467">
    <property type="entry name" value="His_kinase_dom"/>
</dbReference>
<dbReference type="NCBIfam" id="TIGR00229">
    <property type="entry name" value="sensory_box"/>
    <property type="match status" value="4"/>
</dbReference>
<evidence type="ECO:0000259" key="15">
    <source>
        <dbReference type="PROSITE" id="PS50113"/>
    </source>
</evidence>
<dbReference type="PRINTS" id="PR00344">
    <property type="entry name" value="BCTRLSENSOR"/>
</dbReference>
<dbReference type="SUPFAM" id="SSF55785">
    <property type="entry name" value="PYP-like sensor domain (PAS domain)"/>
    <property type="match status" value="4"/>
</dbReference>
<dbReference type="Pfam" id="PF08448">
    <property type="entry name" value="PAS_4"/>
    <property type="match status" value="2"/>
</dbReference>
<dbReference type="InterPro" id="IPR036097">
    <property type="entry name" value="HisK_dim/P_sf"/>
</dbReference>
<dbReference type="PROSITE" id="PS50113">
    <property type="entry name" value="PAC"/>
    <property type="match status" value="3"/>
</dbReference>
<feature type="domain" description="PAS" evidence="14">
    <location>
        <begin position="1"/>
        <end position="50"/>
    </location>
</feature>
<keyword evidence="3 9" id="KW-0597">Phosphoprotein</keyword>
<dbReference type="InterPro" id="IPR001789">
    <property type="entry name" value="Sig_transdc_resp-reg_receiver"/>
</dbReference>
<dbReference type="EMBL" id="JBBBNY010000003">
    <property type="protein sequence ID" value="MEI7036374.1"/>
    <property type="molecule type" value="Genomic_DNA"/>
</dbReference>
<evidence type="ECO:0000313" key="16">
    <source>
        <dbReference type="EMBL" id="MEI7036374.1"/>
    </source>
</evidence>
<dbReference type="Pfam" id="PF13426">
    <property type="entry name" value="PAS_9"/>
    <property type="match status" value="1"/>
</dbReference>
<dbReference type="PANTHER" id="PTHR43065:SF42">
    <property type="entry name" value="TWO-COMPONENT SENSOR PPRA"/>
    <property type="match status" value="1"/>
</dbReference>
<dbReference type="InterPro" id="IPR013656">
    <property type="entry name" value="PAS_4"/>
</dbReference>